<dbReference type="RefSeq" id="WP_125657820.1">
    <property type="nucleotide sequence ID" value="NZ_AP019308.1"/>
</dbReference>
<accession>A0A3G9IR84</accession>
<reference evidence="1 2" key="1">
    <citation type="submission" date="2018-11" db="EMBL/GenBank/DDBJ databases">
        <title>Complete genome sequence of Paenibacillus baekrokdamisoli strain KCTC 33723.</title>
        <authorList>
            <person name="Kang S.W."/>
            <person name="Lee K.C."/>
            <person name="Kim K.K."/>
            <person name="Kim J.S."/>
            <person name="Kim D.S."/>
            <person name="Ko S.H."/>
            <person name="Yang S.H."/>
            <person name="Lee J.S."/>
        </authorList>
    </citation>
    <scope>NUCLEOTIDE SEQUENCE [LARGE SCALE GENOMIC DNA]</scope>
    <source>
        <strain evidence="1 2">KCTC 33723</strain>
    </source>
</reference>
<sequence>MNLYTYVLNNPLIYTDPSGMCVAGKDVGCYVDSFSGVDGQLNSLVQGTVARNSSMWWEIERYQAKYCDSTKCNAKWDAKQKLLVQENDGIRNNPCSYFAGGCDVGSASFILNGEKAIGVRLAVEIQEDTSSGDSWASAFGEFFLGSTAYASTPSLPPKQITPTTSIGYIEHYYRSGDHAVPHVHVIDKNGVSVRVGQNGKPISPEDDGKFNRYHAQLISTYRGVIRNNVAQIMRFYRAYPEQRK</sequence>
<organism evidence="1 2">
    <name type="scientific">Paenibacillus baekrokdamisoli</name>
    <dbReference type="NCBI Taxonomy" id="1712516"/>
    <lineage>
        <taxon>Bacteria</taxon>
        <taxon>Bacillati</taxon>
        <taxon>Bacillota</taxon>
        <taxon>Bacilli</taxon>
        <taxon>Bacillales</taxon>
        <taxon>Paenibacillaceae</taxon>
        <taxon>Paenibacillus</taxon>
    </lineage>
</organism>
<protein>
    <submittedName>
        <fullName evidence="1">Uncharacterized protein</fullName>
    </submittedName>
</protein>
<dbReference type="Proteomes" id="UP000275368">
    <property type="component" value="Chromosome"/>
</dbReference>
<evidence type="ECO:0000313" key="1">
    <source>
        <dbReference type="EMBL" id="BBH21387.1"/>
    </source>
</evidence>
<proteinExistence type="predicted"/>
<dbReference type="EMBL" id="AP019308">
    <property type="protein sequence ID" value="BBH21387.1"/>
    <property type="molecule type" value="Genomic_DNA"/>
</dbReference>
<keyword evidence="2" id="KW-1185">Reference proteome</keyword>
<dbReference type="AlphaFoldDB" id="A0A3G9IR84"/>
<gene>
    <name evidence="1" type="ORF">Back11_27320</name>
</gene>
<name>A0A3G9IR84_9BACL</name>
<evidence type="ECO:0000313" key="2">
    <source>
        <dbReference type="Proteomes" id="UP000275368"/>
    </source>
</evidence>
<dbReference type="KEGG" id="pbk:Back11_27320"/>
<dbReference type="OrthoDB" id="41445at2"/>